<dbReference type="SMART" id="SM00005">
    <property type="entry name" value="DEATH"/>
    <property type="match status" value="1"/>
</dbReference>
<feature type="domain" description="Death" evidence="1">
    <location>
        <begin position="80"/>
        <end position="173"/>
    </location>
</feature>
<keyword evidence="3" id="KW-1185">Reference proteome</keyword>
<feature type="non-terminal residue" evidence="2">
    <location>
        <position position="1"/>
    </location>
</feature>
<evidence type="ECO:0000313" key="2">
    <source>
        <dbReference type="EMBL" id="VDN11899.1"/>
    </source>
</evidence>
<evidence type="ECO:0000259" key="1">
    <source>
        <dbReference type="SMART" id="SM00005"/>
    </source>
</evidence>
<dbReference type="PANTHER" id="PTHR12582">
    <property type="entry name" value="NETRIN RECEPTOR UNC5"/>
    <property type="match status" value="1"/>
</dbReference>
<dbReference type="GO" id="GO:0016020">
    <property type="term" value="C:membrane"/>
    <property type="evidence" value="ECO:0007669"/>
    <property type="project" value="InterPro"/>
</dbReference>
<dbReference type="Proteomes" id="UP000281553">
    <property type="component" value="Unassembled WGS sequence"/>
</dbReference>
<dbReference type="InterPro" id="IPR011029">
    <property type="entry name" value="DEATH-like_dom_sf"/>
</dbReference>
<dbReference type="EMBL" id="UYRU01052510">
    <property type="protein sequence ID" value="VDN11899.1"/>
    <property type="molecule type" value="Genomic_DNA"/>
</dbReference>
<gene>
    <name evidence="2" type="ORF">DILT_LOCUS7730</name>
</gene>
<accession>A0A3P7NS77</accession>
<dbReference type="InterPro" id="IPR037936">
    <property type="entry name" value="UNC5A-D"/>
</dbReference>
<organism evidence="2 3">
    <name type="scientific">Dibothriocephalus latus</name>
    <name type="common">Fish tapeworm</name>
    <name type="synonym">Diphyllobothrium latum</name>
    <dbReference type="NCBI Taxonomy" id="60516"/>
    <lineage>
        <taxon>Eukaryota</taxon>
        <taxon>Metazoa</taxon>
        <taxon>Spiralia</taxon>
        <taxon>Lophotrochozoa</taxon>
        <taxon>Platyhelminthes</taxon>
        <taxon>Cestoda</taxon>
        <taxon>Eucestoda</taxon>
        <taxon>Diphyllobothriidea</taxon>
        <taxon>Diphyllobothriidae</taxon>
        <taxon>Dibothriocephalus</taxon>
    </lineage>
</organism>
<dbReference type="Gene3D" id="1.10.533.10">
    <property type="entry name" value="Death Domain, Fas"/>
    <property type="match status" value="1"/>
</dbReference>
<protein>
    <recommendedName>
        <fullName evidence="1">Death domain-containing protein</fullName>
    </recommendedName>
</protein>
<dbReference type="AlphaFoldDB" id="A0A3P7NS77"/>
<dbReference type="GO" id="GO:0005042">
    <property type="term" value="F:netrin receptor activity"/>
    <property type="evidence" value="ECO:0007669"/>
    <property type="project" value="InterPro"/>
</dbReference>
<dbReference type="OrthoDB" id="5973910at2759"/>
<sequence>SIPFCHIWGGNRNALLHCAFTLEKVGTSPDPNATFECVLECRQEDCQGARQLLTFKLVPNDCKVSESRFTQEKPILDEISGQCSWISPYLSLRLCTLLDPISSQGNDWRQLAQRLGMESLVPYFGTLPHPTEMILTLWEAANAERLPTSLSDLRAAFYAMQRPDCAALLSESPNRTAVR</sequence>
<dbReference type="Pfam" id="PF17217">
    <property type="entry name" value="UPA"/>
    <property type="match status" value="1"/>
</dbReference>
<dbReference type="Pfam" id="PF00531">
    <property type="entry name" value="Death"/>
    <property type="match status" value="1"/>
</dbReference>
<dbReference type="InterPro" id="IPR000488">
    <property type="entry name" value="Death_dom"/>
</dbReference>
<dbReference type="PANTHER" id="PTHR12582:SF47">
    <property type="entry name" value="NETRIN RECEPTOR UNC-5"/>
    <property type="match status" value="1"/>
</dbReference>
<reference evidence="2 3" key="1">
    <citation type="submission" date="2018-11" db="EMBL/GenBank/DDBJ databases">
        <authorList>
            <consortium name="Pathogen Informatics"/>
        </authorList>
    </citation>
    <scope>NUCLEOTIDE SEQUENCE [LARGE SCALE GENOMIC DNA]</scope>
</reference>
<proteinExistence type="predicted"/>
<evidence type="ECO:0000313" key="3">
    <source>
        <dbReference type="Proteomes" id="UP000281553"/>
    </source>
</evidence>
<dbReference type="SUPFAM" id="SSF47986">
    <property type="entry name" value="DEATH domain"/>
    <property type="match status" value="1"/>
</dbReference>
<dbReference type="InterPro" id="IPR033772">
    <property type="entry name" value="UPA"/>
</dbReference>
<name>A0A3P7NS77_DIBLA</name>